<name>A0A0H5QB10_NEIMI</name>
<sequence length="38" mass="4414">MFRAVDYTRLGCTLKLDQLNATMTETFLNLSSSFFKCF</sequence>
<reference evidence="1 2" key="1">
    <citation type="submission" date="2014-11" db="EMBL/GenBank/DDBJ databases">
        <authorList>
            <person name="Diene M.Seydina."/>
        </authorList>
    </citation>
    <scope>NUCLEOTIDE SEQUENCE [LARGE SCALE GENOMIC DNA]</scope>
    <source>
        <strain evidence="1 2">Neisseria meningitidis CHUV</strain>
    </source>
</reference>
<organism evidence="1 2">
    <name type="scientific">Neisseria meningitidis serogroup B</name>
    <dbReference type="NCBI Taxonomy" id="491"/>
    <lineage>
        <taxon>Bacteria</taxon>
        <taxon>Pseudomonadati</taxon>
        <taxon>Pseudomonadota</taxon>
        <taxon>Betaproteobacteria</taxon>
        <taxon>Neisseriales</taxon>
        <taxon>Neisseriaceae</taxon>
        <taxon>Neisseria</taxon>
    </lineage>
</organism>
<protein>
    <submittedName>
        <fullName evidence="1">Uncharacterized protein</fullName>
    </submittedName>
</protein>
<dbReference type="Proteomes" id="UP000182715">
    <property type="component" value="Unassembled WGS sequence"/>
</dbReference>
<accession>A0A0H5QB10</accession>
<dbReference type="AlphaFoldDB" id="A0A0H5QB10"/>
<proteinExistence type="predicted"/>
<evidence type="ECO:0000313" key="2">
    <source>
        <dbReference type="Proteomes" id="UP000182715"/>
    </source>
</evidence>
<evidence type="ECO:0000313" key="1">
    <source>
        <dbReference type="EMBL" id="CRY98595.1"/>
    </source>
</evidence>
<dbReference type="EMBL" id="CVTF01000136">
    <property type="protein sequence ID" value="CRY98595.1"/>
    <property type="molecule type" value="Genomic_DNA"/>
</dbReference>